<gene>
    <name evidence="1" type="ORF">MELA_01136</name>
</gene>
<sequence>MMRYRHLLQGNNGPGVVVDVKGVLRDALHCATPLYWSL</sequence>
<dbReference type="AlphaFoldDB" id="A0A564ZJE1"/>
<dbReference type="EMBL" id="CABIKM010000017">
    <property type="protein sequence ID" value="VUZ84762.1"/>
    <property type="molecule type" value="Genomic_DNA"/>
</dbReference>
<dbReference type="Proteomes" id="UP000334340">
    <property type="component" value="Unassembled WGS sequence"/>
</dbReference>
<name>A0A564ZJE1_9BACT</name>
<organism evidence="1 2">
    <name type="scientific">Candidatus Methylomirabilis lanthanidiphila</name>
    <dbReference type="NCBI Taxonomy" id="2211376"/>
    <lineage>
        <taxon>Bacteria</taxon>
        <taxon>Candidatus Methylomirabilota</taxon>
        <taxon>Candidatus Methylomirabilia</taxon>
        <taxon>Candidatus Methylomirabilales</taxon>
        <taxon>Candidatus Methylomirabilaceae</taxon>
        <taxon>Candidatus Methylomirabilis</taxon>
    </lineage>
</organism>
<accession>A0A564ZJE1</accession>
<protein>
    <submittedName>
        <fullName evidence="1">Uncharacterized protein</fullName>
    </submittedName>
</protein>
<keyword evidence="2" id="KW-1185">Reference proteome</keyword>
<reference evidence="1 2" key="1">
    <citation type="submission" date="2019-07" db="EMBL/GenBank/DDBJ databases">
        <authorList>
            <person name="Cremers G."/>
        </authorList>
    </citation>
    <scope>NUCLEOTIDE SEQUENCE [LARGE SCALE GENOMIC DNA]</scope>
</reference>
<evidence type="ECO:0000313" key="2">
    <source>
        <dbReference type="Proteomes" id="UP000334340"/>
    </source>
</evidence>
<evidence type="ECO:0000313" key="1">
    <source>
        <dbReference type="EMBL" id="VUZ84762.1"/>
    </source>
</evidence>
<proteinExistence type="predicted"/>